<accession>A0A1G2QTF5</accession>
<sequence>MKKDLLIPVMVIMGVLATAYIVVFDWEYNLLEAEMGLIDQLLLSSEENPAGLVQQGSVTAYLGQMIFWTFSLILLGLVWAGFLFPKRPLVEKIIFSLPFGVLVMPLIFVIPAWIISAGKIGGELFGTGMPPYYGPTVGKIVYLISSNHEQGYEIAAVLGFLVVGLLILGITKLVRKDGTVS</sequence>
<organism evidence="2 3">
    <name type="scientific">Candidatus Wildermuthbacteria bacterium RIFCSPHIGHO2_01_FULL_48_27b</name>
    <dbReference type="NCBI Taxonomy" id="1802447"/>
    <lineage>
        <taxon>Bacteria</taxon>
        <taxon>Candidatus Wildermuthiibacteriota</taxon>
    </lineage>
</organism>
<keyword evidence="1" id="KW-1133">Transmembrane helix</keyword>
<feature type="transmembrane region" description="Helical" evidence="1">
    <location>
        <begin position="5"/>
        <end position="23"/>
    </location>
</feature>
<dbReference type="AlphaFoldDB" id="A0A1G2QTF5"/>
<evidence type="ECO:0000313" key="2">
    <source>
        <dbReference type="EMBL" id="OHA63803.1"/>
    </source>
</evidence>
<protein>
    <submittedName>
        <fullName evidence="2">Uncharacterized protein</fullName>
    </submittedName>
</protein>
<name>A0A1G2QTF5_9BACT</name>
<reference evidence="2 3" key="1">
    <citation type="journal article" date="2016" name="Nat. Commun.">
        <title>Thousands of microbial genomes shed light on interconnected biogeochemical processes in an aquifer system.</title>
        <authorList>
            <person name="Anantharaman K."/>
            <person name="Brown C.T."/>
            <person name="Hug L.A."/>
            <person name="Sharon I."/>
            <person name="Castelle C.J."/>
            <person name="Probst A.J."/>
            <person name="Thomas B.C."/>
            <person name="Singh A."/>
            <person name="Wilkins M.J."/>
            <person name="Karaoz U."/>
            <person name="Brodie E.L."/>
            <person name="Williams K.H."/>
            <person name="Hubbard S.S."/>
            <person name="Banfield J.F."/>
        </authorList>
    </citation>
    <scope>NUCLEOTIDE SEQUENCE [LARGE SCALE GENOMIC DNA]</scope>
</reference>
<proteinExistence type="predicted"/>
<evidence type="ECO:0000313" key="3">
    <source>
        <dbReference type="Proteomes" id="UP000178170"/>
    </source>
</evidence>
<feature type="transmembrane region" description="Helical" evidence="1">
    <location>
        <begin position="93"/>
        <end position="115"/>
    </location>
</feature>
<keyword evidence="1" id="KW-0472">Membrane</keyword>
<gene>
    <name evidence="2" type="ORF">A2843_01395</name>
</gene>
<keyword evidence="1" id="KW-0812">Transmembrane</keyword>
<comment type="caution">
    <text evidence="2">The sequence shown here is derived from an EMBL/GenBank/DDBJ whole genome shotgun (WGS) entry which is preliminary data.</text>
</comment>
<feature type="transmembrane region" description="Helical" evidence="1">
    <location>
        <begin position="65"/>
        <end position="84"/>
    </location>
</feature>
<dbReference type="EMBL" id="MHTS01000026">
    <property type="protein sequence ID" value="OHA63803.1"/>
    <property type="molecule type" value="Genomic_DNA"/>
</dbReference>
<dbReference type="Proteomes" id="UP000178170">
    <property type="component" value="Unassembled WGS sequence"/>
</dbReference>
<evidence type="ECO:0000256" key="1">
    <source>
        <dbReference type="SAM" id="Phobius"/>
    </source>
</evidence>
<feature type="transmembrane region" description="Helical" evidence="1">
    <location>
        <begin position="154"/>
        <end position="174"/>
    </location>
</feature>